<dbReference type="EMBL" id="DVOO01000026">
    <property type="protein sequence ID" value="HIV25806.1"/>
    <property type="molecule type" value="Genomic_DNA"/>
</dbReference>
<accession>A0A9D1P4H9</accession>
<dbReference type="Pfam" id="PF12646">
    <property type="entry name" value="DUF3783"/>
    <property type="match status" value="1"/>
</dbReference>
<dbReference type="InterPro" id="IPR016621">
    <property type="entry name" value="UCP014543"/>
</dbReference>
<reference evidence="1" key="2">
    <citation type="journal article" date="2021" name="PeerJ">
        <title>Extensive microbial diversity within the chicken gut microbiome revealed by metagenomics and culture.</title>
        <authorList>
            <person name="Gilroy R."/>
            <person name="Ravi A."/>
            <person name="Getino M."/>
            <person name="Pursley I."/>
            <person name="Horton D.L."/>
            <person name="Alikhan N.F."/>
            <person name="Baker D."/>
            <person name="Gharbi K."/>
            <person name="Hall N."/>
            <person name="Watson M."/>
            <person name="Adriaenssens E.M."/>
            <person name="Foster-Nyarko E."/>
            <person name="Jarju S."/>
            <person name="Secka A."/>
            <person name="Antonio M."/>
            <person name="Oren A."/>
            <person name="Chaudhuri R.R."/>
            <person name="La Ragione R."/>
            <person name="Hildebrand F."/>
            <person name="Pallen M.J."/>
        </authorList>
    </citation>
    <scope>NUCLEOTIDE SEQUENCE</scope>
    <source>
        <strain evidence="1">CHK188-20938</strain>
    </source>
</reference>
<evidence type="ECO:0000313" key="1">
    <source>
        <dbReference type="EMBL" id="HIV25806.1"/>
    </source>
</evidence>
<protein>
    <submittedName>
        <fullName evidence="1">DUF3783 domain-containing protein</fullName>
    </submittedName>
</protein>
<organism evidence="1 2">
    <name type="scientific">Candidatus Scatomonas pullistercoris</name>
    <dbReference type="NCBI Taxonomy" id="2840920"/>
    <lineage>
        <taxon>Bacteria</taxon>
        <taxon>Bacillati</taxon>
        <taxon>Bacillota</taxon>
        <taxon>Clostridia</taxon>
        <taxon>Lachnospirales</taxon>
        <taxon>Lachnospiraceae</taxon>
        <taxon>Lachnospiraceae incertae sedis</taxon>
        <taxon>Candidatus Scatomonas</taxon>
    </lineage>
</organism>
<name>A0A9D1P4H9_9FIRM</name>
<evidence type="ECO:0000313" key="2">
    <source>
        <dbReference type="Proteomes" id="UP000824169"/>
    </source>
</evidence>
<dbReference type="AlphaFoldDB" id="A0A9D1P4H9"/>
<gene>
    <name evidence="1" type="ORF">IAB71_08550</name>
</gene>
<comment type="caution">
    <text evidence="1">The sequence shown here is derived from an EMBL/GenBank/DDBJ whole genome shotgun (WGS) entry which is preliminary data.</text>
</comment>
<dbReference type="Proteomes" id="UP000824169">
    <property type="component" value="Unassembled WGS sequence"/>
</dbReference>
<reference evidence="1" key="1">
    <citation type="submission" date="2020-10" db="EMBL/GenBank/DDBJ databases">
        <authorList>
            <person name="Gilroy R."/>
        </authorList>
    </citation>
    <scope>NUCLEOTIDE SEQUENCE</scope>
    <source>
        <strain evidence="1">CHK188-20938</strain>
    </source>
</reference>
<sequence>MAAYHETALLYNLKDTDIGRQLKLILIKMKVRIRMVEASQYLQPIGFLAGIKDMEGSESVFQETGFSEPMLLLHGFGDSRLDLLLQCMRRKKIRIPLKAVITPENKSWNSLQLYKELCREHEAMKSL</sequence>
<proteinExistence type="predicted"/>